<comment type="caution">
    <text evidence="4">The sequence shown here is derived from an EMBL/GenBank/DDBJ whole genome shotgun (WGS) entry which is preliminary data.</text>
</comment>
<name>A0ABU8MPZ0_9PSEU</name>
<dbReference type="InterPro" id="IPR029063">
    <property type="entry name" value="SAM-dependent_MTases_sf"/>
</dbReference>
<dbReference type="PANTHER" id="PTHR32266">
    <property type="entry name" value="NICOTIANAMINE SYNTHASE 3"/>
    <property type="match status" value="1"/>
</dbReference>
<dbReference type="EMBL" id="JBBEGN010000007">
    <property type="protein sequence ID" value="MEJ2869389.1"/>
    <property type="molecule type" value="Genomic_DNA"/>
</dbReference>
<dbReference type="PANTHER" id="PTHR32266:SF12">
    <property type="entry name" value="NICOTIANAMINE SYNTHASE 3"/>
    <property type="match status" value="1"/>
</dbReference>
<reference evidence="4 5" key="1">
    <citation type="submission" date="2024-03" db="EMBL/GenBank/DDBJ databases">
        <title>Actinomycetospora sp. OC33-EN08, a novel actinomycete isolated from wild orchid (Aerides multiflora).</title>
        <authorList>
            <person name="Suriyachadkun C."/>
        </authorList>
    </citation>
    <scope>NUCLEOTIDE SEQUENCE [LARGE SCALE GENOMIC DNA]</scope>
    <source>
        <strain evidence="4 5">OC33-EN08</strain>
    </source>
</reference>
<dbReference type="InterPro" id="IPR004298">
    <property type="entry name" value="Nicotian_synth"/>
</dbReference>
<evidence type="ECO:0000256" key="2">
    <source>
        <dbReference type="ARBA" id="ARBA00022691"/>
    </source>
</evidence>
<proteinExistence type="predicted"/>
<dbReference type="Gene3D" id="3.40.50.150">
    <property type="entry name" value="Vaccinia Virus protein VP39"/>
    <property type="match status" value="1"/>
</dbReference>
<accession>A0ABU8MPZ0</accession>
<evidence type="ECO:0000256" key="1">
    <source>
        <dbReference type="ARBA" id="ARBA00022679"/>
    </source>
</evidence>
<evidence type="ECO:0000313" key="5">
    <source>
        <dbReference type="Proteomes" id="UP001385809"/>
    </source>
</evidence>
<sequence>MTSPTPIRRPVGHAHDADHPAPRSARPPVRGCGHAETGSSRAGTVVAEVRALHGALAARDDLSPGPETNGLFGRLVSLAIEPAAAREADAVLADPAVETLLPELRRLCADGEYALERHWARRIVEAADPQAELGRFPYHRNYVDLTRLEHHAVAGLVPDGPRRVLFVGSGPLPLTSMLLAERYGCEVDNLDREPEAAALGDALAASLGRTGLRFHTGEAEDVDGLERYDLVYLAALAGLEPTSKQRLLAHLGRCLAPGTLVLARSAHSLRGLLYPVLDPHDLPGLETLSVVHPFTDVVNSVVVARVAS</sequence>
<keyword evidence="2" id="KW-0949">S-adenosyl-L-methionine</keyword>
<dbReference type="RefSeq" id="WP_337695959.1">
    <property type="nucleotide sequence ID" value="NZ_JBBEGN010000007.1"/>
</dbReference>
<keyword evidence="1" id="KW-0808">Transferase</keyword>
<evidence type="ECO:0000313" key="4">
    <source>
        <dbReference type="EMBL" id="MEJ2869389.1"/>
    </source>
</evidence>
<keyword evidence="5" id="KW-1185">Reference proteome</keyword>
<protein>
    <submittedName>
        <fullName evidence="4">Nicotianamine synthase family protein</fullName>
    </submittedName>
</protein>
<dbReference type="SUPFAM" id="SSF53335">
    <property type="entry name" value="S-adenosyl-L-methionine-dependent methyltransferases"/>
    <property type="match status" value="1"/>
</dbReference>
<evidence type="ECO:0000256" key="3">
    <source>
        <dbReference type="SAM" id="MobiDB-lite"/>
    </source>
</evidence>
<dbReference type="Proteomes" id="UP001385809">
    <property type="component" value="Unassembled WGS sequence"/>
</dbReference>
<feature type="region of interest" description="Disordered" evidence="3">
    <location>
        <begin position="1"/>
        <end position="41"/>
    </location>
</feature>
<dbReference type="Pfam" id="PF03059">
    <property type="entry name" value="NAS"/>
    <property type="match status" value="1"/>
</dbReference>
<dbReference type="CDD" id="cd02440">
    <property type="entry name" value="AdoMet_MTases"/>
    <property type="match status" value="1"/>
</dbReference>
<gene>
    <name evidence="4" type="ORF">WCD74_16550</name>
</gene>
<organism evidence="4 5">
    <name type="scientific">Actinomycetospora aurantiaca</name>
    <dbReference type="NCBI Taxonomy" id="3129233"/>
    <lineage>
        <taxon>Bacteria</taxon>
        <taxon>Bacillati</taxon>
        <taxon>Actinomycetota</taxon>
        <taxon>Actinomycetes</taxon>
        <taxon>Pseudonocardiales</taxon>
        <taxon>Pseudonocardiaceae</taxon>
        <taxon>Actinomycetospora</taxon>
    </lineage>
</organism>
<dbReference type="PROSITE" id="PS51142">
    <property type="entry name" value="NAS"/>
    <property type="match status" value="1"/>
</dbReference>